<proteinExistence type="predicted"/>
<name>A0A7M1RZL9_9CAUD</name>
<reference evidence="1 2" key="1">
    <citation type="submission" date="2020-07" db="EMBL/GenBank/DDBJ databases">
        <title>Taxonomic proposal: Crassvirales, a new order of highly abundant and diverse bacterial viruses.</title>
        <authorList>
            <person name="Shkoporov A.N."/>
            <person name="Stockdale S.R."/>
            <person name="Guerin E."/>
            <person name="Ross R.P."/>
            <person name="Hill C."/>
        </authorList>
    </citation>
    <scope>NUCLEOTIDE SEQUENCE [LARGE SCALE GENOMIC DNA]</scope>
</reference>
<sequence length="197" mass="22612">MTITIDEEVCKNWGLTMPEVLALTLVKTGVDVPVLFASLEDKKALVKDMFNKYLVTLGYDEKVASVLLDSDKDRQPQDRIESLAAKMMELFPSGKKQGTSQYYRGNRKDITLRLKKFFKLYGNRFTDKQILEATDKYVKAFNGNYSYMRVLKYFIWKDEKKLDSEGIGYISEVSDLASYIENESGVSVDTDWTSSLK</sequence>
<dbReference type="KEGG" id="vg:65130181"/>
<protein>
    <submittedName>
        <fullName evidence="1">Uncharacterized protein</fullName>
    </submittedName>
</protein>
<dbReference type="GeneID" id="65130181"/>
<evidence type="ECO:0000313" key="2">
    <source>
        <dbReference type="Proteomes" id="UP000594161"/>
    </source>
</evidence>
<dbReference type="EMBL" id="MT774391">
    <property type="protein sequence ID" value="QOR59574.1"/>
    <property type="molecule type" value="Genomic_DNA"/>
</dbReference>
<dbReference type="Proteomes" id="UP000594161">
    <property type="component" value="Segment"/>
</dbReference>
<organism evidence="1 2">
    <name type="scientific">uncultured phage cr126_1</name>
    <dbReference type="NCBI Taxonomy" id="2772075"/>
    <lineage>
        <taxon>Viruses</taxon>
        <taxon>Duplodnaviria</taxon>
        <taxon>Heunggongvirae</taxon>
        <taxon>Uroviricota</taxon>
        <taxon>Caudoviricetes</taxon>
        <taxon>Crassvirales</taxon>
        <taxon>Steigviridae</taxon>
        <taxon>Asinivirinae</taxon>
        <taxon>Kolpuevirus</taxon>
        <taxon>Kolpuevirus hominis</taxon>
    </lineage>
</organism>
<keyword evidence="2" id="KW-1185">Reference proteome</keyword>
<accession>A0A7M1RZL9</accession>
<evidence type="ECO:0000313" key="1">
    <source>
        <dbReference type="EMBL" id="QOR59574.1"/>
    </source>
</evidence>
<dbReference type="RefSeq" id="YP_010111732.1">
    <property type="nucleotide sequence ID" value="NC_055884.1"/>
</dbReference>